<sequence>MENNYLTNIYFKNTDPDDDGEDDGGKGGDSDTGGTGDPKPGGNS</sequence>
<evidence type="ECO:0000313" key="2">
    <source>
        <dbReference type="EMBL" id="MFD2531111.1"/>
    </source>
</evidence>
<accession>A0ABW5JEF4</accession>
<dbReference type="EMBL" id="JBHULI010000002">
    <property type="protein sequence ID" value="MFD2531111.1"/>
    <property type="molecule type" value="Genomic_DNA"/>
</dbReference>
<name>A0ABW5JEF4_9BACT</name>
<gene>
    <name evidence="2" type="ORF">ACFSVN_01480</name>
</gene>
<organism evidence="2 3">
    <name type="scientific">Gracilimonas halophila</name>
    <dbReference type="NCBI Taxonomy" id="1834464"/>
    <lineage>
        <taxon>Bacteria</taxon>
        <taxon>Pseudomonadati</taxon>
        <taxon>Balneolota</taxon>
        <taxon>Balneolia</taxon>
        <taxon>Balneolales</taxon>
        <taxon>Balneolaceae</taxon>
        <taxon>Gracilimonas</taxon>
    </lineage>
</organism>
<feature type="region of interest" description="Disordered" evidence="1">
    <location>
        <begin position="1"/>
        <end position="44"/>
    </location>
</feature>
<evidence type="ECO:0000313" key="3">
    <source>
        <dbReference type="Proteomes" id="UP001597460"/>
    </source>
</evidence>
<comment type="caution">
    <text evidence="2">The sequence shown here is derived from an EMBL/GenBank/DDBJ whole genome shotgun (WGS) entry which is preliminary data.</text>
</comment>
<reference evidence="3" key="1">
    <citation type="journal article" date="2019" name="Int. J. Syst. Evol. Microbiol.">
        <title>The Global Catalogue of Microorganisms (GCM) 10K type strain sequencing project: providing services to taxonomists for standard genome sequencing and annotation.</title>
        <authorList>
            <consortium name="The Broad Institute Genomics Platform"/>
            <consortium name="The Broad Institute Genome Sequencing Center for Infectious Disease"/>
            <person name="Wu L."/>
            <person name="Ma J."/>
        </authorList>
    </citation>
    <scope>NUCLEOTIDE SEQUENCE [LARGE SCALE GENOMIC DNA]</scope>
    <source>
        <strain evidence="3">KCTC 52042</strain>
    </source>
</reference>
<proteinExistence type="predicted"/>
<evidence type="ECO:0000256" key="1">
    <source>
        <dbReference type="SAM" id="MobiDB-lite"/>
    </source>
</evidence>
<feature type="compositionally biased region" description="Polar residues" evidence="1">
    <location>
        <begin position="1"/>
        <end position="11"/>
    </location>
</feature>
<dbReference type="Proteomes" id="UP001597460">
    <property type="component" value="Unassembled WGS sequence"/>
</dbReference>
<keyword evidence="3" id="KW-1185">Reference proteome</keyword>
<protein>
    <submittedName>
        <fullName evidence="2">Uncharacterized protein</fullName>
    </submittedName>
</protein>
<dbReference type="RefSeq" id="WP_390297535.1">
    <property type="nucleotide sequence ID" value="NZ_JBHULI010000002.1"/>
</dbReference>